<organism evidence="2 3">
    <name type="scientific">Kluyvera genomosp. 3</name>
    <dbReference type="NCBI Taxonomy" id="2774055"/>
    <lineage>
        <taxon>Bacteria</taxon>
        <taxon>Pseudomonadati</taxon>
        <taxon>Pseudomonadota</taxon>
        <taxon>Gammaproteobacteria</taxon>
        <taxon>Enterobacterales</taxon>
        <taxon>Enterobacteriaceae</taxon>
        <taxon>Kluyvera</taxon>
    </lineage>
</organism>
<dbReference type="KEGG" id="kgn:GY169_07650"/>
<reference evidence="2 3" key="1">
    <citation type="submission" date="2020-02" db="EMBL/GenBank/DDBJ databases">
        <title>Whole genome PO2S7.</title>
        <authorList>
            <person name="Singha K.M."/>
        </authorList>
    </citation>
    <scope>NUCLEOTIDE SEQUENCE [LARGE SCALE GENOMIC DNA]</scope>
    <source>
        <strain evidence="2 3">PO2S7</strain>
    </source>
</reference>
<dbReference type="AlphaFoldDB" id="A0A6G9RL90"/>
<name>A0A6G9RL90_9ENTR</name>
<protein>
    <submittedName>
        <fullName evidence="2">Uncharacterized protein</fullName>
    </submittedName>
</protein>
<dbReference type="EMBL" id="CP050321">
    <property type="protein sequence ID" value="QIR26699.1"/>
    <property type="molecule type" value="Genomic_DNA"/>
</dbReference>
<feature type="compositionally biased region" description="Basic and acidic residues" evidence="1">
    <location>
        <begin position="148"/>
        <end position="157"/>
    </location>
</feature>
<dbReference type="Proteomes" id="UP000503580">
    <property type="component" value="Chromosome"/>
</dbReference>
<evidence type="ECO:0000313" key="2">
    <source>
        <dbReference type="EMBL" id="QIR26699.1"/>
    </source>
</evidence>
<evidence type="ECO:0000256" key="1">
    <source>
        <dbReference type="SAM" id="MobiDB-lite"/>
    </source>
</evidence>
<accession>A0A6G9RL90</accession>
<gene>
    <name evidence="2" type="ORF">GY169_07650</name>
</gene>
<feature type="region of interest" description="Disordered" evidence="1">
    <location>
        <begin position="148"/>
        <end position="173"/>
    </location>
</feature>
<keyword evidence="3" id="KW-1185">Reference proteome</keyword>
<proteinExistence type="predicted"/>
<evidence type="ECO:0000313" key="3">
    <source>
        <dbReference type="Proteomes" id="UP000503580"/>
    </source>
</evidence>
<dbReference type="RefSeq" id="WP_167575396.1">
    <property type="nucleotide sequence ID" value="NZ_CP050321.1"/>
</dbReference>
<sequence>MKYKDLFMRLYYLDETSPTGLRKAWNNQPAGIKQKTKSANGYMWVIPDWFRFDDGTRKQVKYDLAACVYEMATGRELKKNETIYYLDVNKDNLNPVNMFVGIKDPRKLKQHKQVAFDNFRNVILPKTNPDYFKDPKDWTDPEALAMLEEEKRKRATGESKPPVPNVGRPRKWI</sequence>